<protein>
    <submittedName>
        <fullName evidence="2">Heterokaryon incompatibility</fullName>
    </submittedName>
</protein>
<dbReference type="Proteomes" id="UP001175000">
    <property type="component" value="Unassembled WGS sequence"/>
</dbReference>
<gene>
    <name evidence="2" type="ORF">B0T14DRAFT_392178</name>
</gene>
<reference evidence="2" key="1">
    <citation type="submission" date="2023-06" db="EMBL/GenBank/DDBJ databases">
        <title>Genome-scale phylogeny and comparative genomics of the fungal order Sordariales.</title>
        <authorList>
            <consortium name="Lawrence Berkeley National Laboratory"/>
            <person name="Hensen N."/>
            <person name="Bonometti L."/>
            <person name="Westerberg I."/>
            <person name="Brannstrom I.O."/>
            <person name="Guillou S."/>
            <person name="Cros-Aarteil S."/>
            <person name="Calhoun S."/>
            <person name="Haridas S."/>
            <person name="Kuo A."/>
            <person name="Mondo S."/>
            <person name="Pangilinan J."/>
            <person name="Riley R."/>
            <person name="Labutti K."/>
            <person name="Andreopoulos B."/>
            <person name="Lipzen A."/>
            <person name="Chen C."/>
            <person name="Yanf M."/>
            <person name="Daum C."/>
            <person name="Ng V."/>
            <person name="Clum A."/>
            <person name="Steindorff A."/>
            <person name="Ohm R."/>
            <person name="Martin F."/>
            <person name="Silar P."/>
            <person name="Natvig D."/>
            <person name="Lalanne C."/>
            <person name="Gautier V."/>
            <person name="Ament-Velasquez S.L."/>
            <person name="Kruys A."/>
            <person name="Hutchinson M.I."/>
            <person name="Powell A.J."/>
            <person name="Barry K."/>
            <person name="Miller A.N."/>
            <person name="Grigoriev I.V."/>
            <person name="Debuchy R."/>
            <person name="Gladieux P."/>
            <person name="Thoren M.H."/>
            <person name="Johannesson H."/>
        </authorList>
    </citation>
    <scope>NUCLEOTIDE SEQUENCE</scope>
    <source>
        <strain evidence="2">CBS 606.72</strain>
    </source>
</reference>
<keyword evidence="3" id="KW-1185">Reference proteome</keyword>
<comment type="caution">
    <text evidence="2">The sequence shown here is derived from an EMBL/GenBank/DDBJ whole genome shotgun (WGS) entry which is preliminary data.</text>
</comment>
<proteinExistence type="predicted"/>
<evidence type="ECO:0000313" key="3">
    <source>
        <dbReference type="Proteomes" id="UP001175000"/>
    </source>
</evidence>
<feature type="domain" description="Heterokaryon incompatibility" evidence="1">
    <location>
        <begin position="3"/>
        <end position="94"/>
    </location>
</feature>
<dbReference type="PANTHER" id="PTHR24148:SF73">
    <property type="entry name" value="HET DOMAIN PROTEIN (AFU_ORTHOLOGUE AFUA_8G01020)"/>
    <property type="match status" value="1"/>
</dbReference>
<dbReference type="InterPro" id="IPR052895">
    <property type="entry name" value="HetReg/Transcr_Mod"/>
</dbReference>
<dbReference type="InterPro" id="IPR010730">
    <property type="entry name" value="HET"/>
</dbReference>
<dbReference type="AlphaFoldDB" id="A0AA40BZ37"/>
<name>A0AA40BZ37_9PEZI</name>
<feature type="non-terminal residue" evidence="2">
    <location>
        <position position="1"/>
    </location>
</feature>
<dbReference type="PANTHER" id="PTHR24148">
    <property type="entry name" value="ANKYRIN REPEAT DOMAIN-CONTAINING PROTEIN 39 HOMOLOG-RELATED"/>
    <property type="match status" value="1"/>
</dbReference>
<accession>A0AA40BZ37</accession>
<dbReference type="EMBL" id="JAULSU010000004">
    <property type="protein sequence ID" value="KAK0619087.1"/>
    <property type="molecule type" value="Genomic_DNA"/>
</dbReference>
<evidence type="ECO:0000259" key="1">
    <source>
        <dbReference type="Pfam" id="PF06985"/>
    </source>
</evidence>
<evidence type="ECO:0000313" key="2">
    <source>
        <dbReference type="EMBL" id="KAK0619087.1"/>
    </source>
</evidence>
<feature type="non-terminal residue" evidence="2">
    <location>
        <position position="97"/>
    </location>
</feature>
<organism evidence="2 3">
    <name type="scientific">Immersiella caudata</name>
    <dbReference type="NCBI Taxonomy" id="314043"/>
    <lineage>
        <taxon>Eukaryota</taxon>
        <taxon>Fungi</taxon>
        <taxon>Dikarya</taxon>
        <taxon>Ascomycota</taxon>
        <taxon>Pezizomycotina</taxon>
        <taxon>Sordariomycetes</taxon>
        <taxon>Sordariomycetidae</taxon>
        <taxon>Sordariales</taxon>
        <taxon>Lasiosphaeriaceae</taxon>
        <taxon>Immersiella</taxon>
    </lineage>
</organism>
<dbReference type="Pfam" id="PF06985">
    <property type="entry name" value="HET"/>
    <property type="match status" value="1"/>
</dbReference>
<sequence length="97" mass="11406">WGEERLTKNISIDGAPFPVLEALYPLIEAICDYECFRDDRWAWIDSICINQEDEHERPTVQLMDRVYQQLTRTTIWLGTGDANGDEALRFYHQLTDL</sequence>